<dbReference type="Proteomes" id="UP000006527">
    <property type="component" value="Segment"/>
</dbReference>
<proteinExistence type="predicted"/>
<organism evidence="1 2">
    <name type="scientific">Synechococcus phage S-SSM7</name>
    <dbReference type="NCBI Taxonomy" id="445686"/>
    <lineage>
        <taxon>Viruses</taxon>
        <taxon>Duplodnaviria</taxon>
        <taxon>Heunggongvirae</taxon>
        <taxon>Uroviricota</taxon>
        <taxon>Caudoviricetes</taxon>
        <taxon>Pantevenvirales</taxon>
        <taxon>Kyanoviridae</taxon>
        <taxon>Lipsvirus</taxon>
        <taxon>Lipsvirus ssm7</taxon>
    </lineage>
</organism>
<sequence length="78" mass="8889">MTKRKEELALEFVKYTVSLMDEESLRKIAEINLLANLSGDVDLETWEDYVAQMKGLNTAEKCIELIKPAMLLRGQNEG</sequence>
<protein>
    <submittedName>
        <fullName evidence="1">Uncharacterized protein</fullName>
    </submittedName>
</protein>
<reference evidence="1 2" key="1">
    <citation type="journal article" date="2010" name="Environ. Microbiol.">
        <title>Genomic analysis of oceanic cyanobacterial myoviruses compared with T4-like myoviruses from diverse hosts and environments.</title>
        <authorList>
            <person name="Sullivan M.B."/>
            <person name="Huang K.H."/>
            <person name="Ignacio-Espinoza J.C."/>
            <person name="Berlin A.M."/>
            <person name="Kelly L."/>
            <person name="Weigele P.R."/>
            <person name="DeFrancesco A.S."/>
            <person name="Kern S.E."/>
            <person name="Thompson L.R."/>
            <person name="Young S."/>
            <person name="Yandava C."/>
            <person name="Fu R."/>
            <person name="Krastins B."/>
            <person name="Chase M."/>
            <person name="Sarracino D."/>
            <person name="Osburne M.S."/>
            <person name="Henn M.R."/>
            <person name="Chisholm S.W."/>
        </authorList>
    </citation>
    <scope>NUCLEOTIDE SEQUENCE [LARGE SCALE GENOMIC DNA]</scope>
    <source>
        <strain evidence="1">8109-3</strain>
    </source>
</reference>
<gene>
    <name evidence="1" type="ORF">SSSM7_170</name>
</gene>
<dbReference type="EMBL" id="GU071098">
    <property type="protein sequence ID" value="ADO98236.1"/>
    <property type="molecule type" value="Genomic_DNA"/>
</dbReference>
<dbReference type="GeneID" id="10328739"/>
<dbReference type="KEGG" id="vg:10328739"/>
<dbReference type="RefSeq" id="YP_004324223.1">
    <property type="nucleotide sequence ID" value="NC_015287.1"/>
</dbReference>
<evidence type="ECO:0000313" key="2">
    <source>
        <dbReference type="Proteomes" id="UP000006527"/>
    </source>
</evidence>
<keyword evidence="2" id="KW-1185">Reference proteome</keyword>
<evidence type="ECO:0000313" key="1">
    <source>
        <dbReference type="EMBL" id="ADO98236.1"/>
    </source>
</evidence>
<accession>E3SL88</accession>
<name>E3SL88_9CAUD</name>